<organism evidence="10 11">
    <name type="scientific">Ceratitis capitata</name>
    <name type="common">Mediterranean fruit fly</name>
    <name type="synonym">Tephritis capitata</name>
    <dbReference type="NCBI Taxonomy" id="7213"/>
    <lineage>
        <taxon>Eukaryota</taxon>
        <taxon>Metazoa</taxon>
        <taxon>Ecdysozoa</taxon>
        <taxon>Arthropoda</taxon>
        <taxon>Hexapoda</taxon>
        <taxon>Insecta</taxon>
        <taxon>Pterygota</taxon>
        <taxon>Neoptera</taxon>
        <taxon>Endopterygota</taxon>
        <taxon>Diptera</taxon>
        <taxon>Brachycera</taxon>
        <taxon>Muscomorpha</taxon>
        <taxon>Tephritoidea</taxon>
        <taxon>Tephritidae</taxon>
        <taxon>Ceratitis</taxon>
        <taxon>Ceratitis</taxon>
    </lineage>
</organism>
<dbReference type="Proteomes" id="UP000606786">
    <property type="component" value="Unassembled WGS sequence"/>
</dbReference>
<accession>A0A811UED2</accession>
<dbReference type="GO" id="GO:0003924">
    <property type="term" value="F:GTPase activity"/>
    <property type="evidence" value="ECO:0007669"/>
    <property type="project" value="InterPro"/>
</dbReference>
<dbReference type="NCBIfam" id="TIGR00450">
    <property type="entry name" value="mnmE_trmE_thdF"/>
    <property type="match status" value="1"/>
</dbReference>
<feature type="domain" description="G" evidence="7">
    <location>
        <begin position="250"/>
        <end position="354"/>
    </location>
</feature>
<feature type="domain" description="MnmE helical" evidence="9">
    <location>
        <begin position="153"/>
        <end position="502"/>
    </location>
</feature>
<keyword evidence="5 6" id="KW-0342">GTP-binding</keyword>
<proteinExistence type="inferred from homology"/>
<dbReference type="PANTHER" id="PTHR42714">
    <property type="entry name" value="TRNA MODIFICATION GTPASE GTPBP3"/>
    <property type="match status" value="1"/>
</dbReference>
<dbReference type="Gene3D" id="3.40.50.300">
    <property type="entry name" value="P-loop containing nucleotide triphosphate hydrolases"/>
    <property type="match status" value="1"/>
</dbReference>
<dbReference type="Gene3D" id="1.20.120.430">
    <property type="entry name" value="tRNA modification GTPase MnmE domain 2"/>
    <property type="match status" value="1"/>
</dbReference>
<dbReference type="HAMAP" id="MF_00379">
    <property type="entry name" value="GTPase_MnmE"/>
    <property type="match status" value="1"/>
</dbReference>
<dbReference type="InterPro" id="IPR004520">
    <property type="entry name" value="GTPase_MnmE"/>
</dbReference>
<dbReference type="CDD" id="cd04164">
    <property type="entry name" value="trmE"/>
    <property type="match status" value="1"/>
</dbReference>
<evidence type="ECO:0000313" key="10">
    <source>
        <dbReference type="EMBL" id="CAD6996386.1"/>
    </source>
</evidence>
<dbReference type="InterPro" id="IPR025867">
    <property type="entry name" value="MnmE_helical"/>
</dbReference>
<dbReference type="InterPro" id="IPR027417">
    <property type="entry name" value="P-loop_NTPase"/>
</dbReference>
<dbReference type="NCBIfam" id="TIGR00231">
    <property type="entry name" value="small_GTP"/>
    <property type="match status" value="1"/>
</dbReference>
<comment type="subcellular location">
    <subcellularLocation>
        <location evidence="1">Mitochondrion</location>
    </subcellularLocation>
</comment>
<dbReference type="InterPro" id="IPR027266">
    <property type="entry name" value="TrmE/GcvT-like"/>
</dbReference>
<evidence type="ECO:0000256" key="1">
    <source>
        <dbReference type="ARBA" id="ARBA00004173"/>
    </source>
</evidence>
<dbReference type="GO" id="GO:0005525">
    <property type="term" value="F:GTP binding"/>
    <property type="evidence" value="ECO:0007669"/>
    <property type="project" value="UniProtKB-KW"/>
</dbReference>
<reference evidence="10" key="1">
    <citation type="submission" date="2020-11" db="EMBL/GenBank/DDBJ databases">
        <authorList>
            <person name="Whitehead M."/>
        </authorList>
    </citation>
    <scope>NUCLEOTIDE SEQUENCE</scope>
    <source>
        <strain evidence="10">EGII</strain>
    </source>
</reference>
<dbReference type="AlphaFoldDB" id="A0A811UED2"/>
<dbReference type="Gene3D" id="3.30.1360.120">
    <property type="entry name" value="Probable tRNA modification gtpase trme, domain 1"/>
    <property type="match status" value="1"/>
</dbReference>
<dbReference type="Pfam" id="PF10396">
    <property type="entry name" value="TrmE_N"/>
    <property type="match status" value="1"/>
</dbReference>
<evidence type="ECO:0000256" key="6">
    <source>
        <dbReference type="RuleBase" id="RU003313"/>
    </source>
</evidence>
<dbReference type="InterPro" id="IPR027368">
    <property type="entry name" value="MnmE_dom2"/>
</dbReference>
<dbReference type="InterPro" id="IPR031168">
    <property type="entry name" value="G_TrmE"/>
</dbReference>
<evidence type="ECO:0000256" key="2">
    <source>
        <dbReference type="ARBA" id="ARBA00011043"/>
    </source>
</evidence>
<dbReference type="FunFam" id="3.30.1360.120:FF:000007">
    <property type="entry name" value="tRNA modification GTPase GTPBP3, mitochondrial"/>
    <property type="match status" value="1"/>
</dbReference>
<evidence type="ECO:0000259" key="8">
    <source>
        <dbReference type="Pfam" id="PF10396"/>
    </source>
</evidence>
<keyword evidence="3 6" id="KW-0819">tRNA processing</keyword>
<dbReference type="OrthoDB" id="188276at2759"/>
<dbReference type="SUPFAM" id="SSF52540">
    <property type="entry name" value="P-loop containing nucleoside triphosphate hydrolases"/>
    <property type="match status" value="1"/>
</dbReference>
<keyword evidence="11" id="KW-1185">Reference proteome</keyword>
<dbReference type="InterPro" id="IPR018948">
    <property type="entry name" value="GTP-bd_TrmE_N"/>
</dbReference>
<sequence>MNSKMIYLHKVARTFRYVNRCSSNVASNIADSTIFSLSSGYGKCGVSVIRVSGPRTRHAMEAIIGSRRELKARYAYLKSFNHPKTKEVIDKGLVLWFPGPASFTGEDSCEFQVHGSLAVVAAMLDALGTVEGLRPAAAGEFTKRAFYGGKIDLTEVEGLADLIHSETEAQRKQALLQSSGALSRVYDSWRRRLIRCSAHLEAYIDFAEEENIEDDVVLQLSKELRRIISEIRNHLNDQRQGELLRNGVRTTIIGAPNVGKSSLLNMICQREIAIVTPIAGTTRDIIESTHNFGGYPVIFADTAGLHKNTDDIVELKGIGKAKECLQNADLILLLTDARELLKNITTLKCSLHEYQVAYLKQLDLDVNSLVDKRIQLIANKIDLLSPEELQKLMKIYNLFCISCKQPKADVVNPFLKGFEGILRELCGQPTAEHPRITHERYRQQLERCIEHINIFLDEYAPDIFPDTAISAQKLRNALKCIERITGHVSSDDILDVVFKDFCIGK</sequence>
<evidence type="ECO:0000259" key="9">
    <source>
        <dbReference type="Pfam" id="PF12631"/>
    </source>
</evidence>
<dbReference type="GO" id="GO:0030488">
    <property type="term" value="P:tRNA methylation"/>
    <property type="evidence" value="ECO:0007669"/>
    <property type="project" value="TreeGrafter"/>
</dbReference>
<protein>
    <submittedName>
        <fullName evidence="10">(Mediterranean fruit fly) hypothetical protein</fullName>
    </submittedName>
</protein>
<evidence type="ECO:0000259" key="7">
    <source>
        <dbReference type="Pfam" id="PF01926"/>
    </source>
</evidence>
<evidence type="ECO:0000256" key="5">
    <source>
        <dbReference type="ARBA" id="ARBA00023134"/>
    </source>
</evidence>
<dbReference type="NCBIfam" id="NF003661">
    <property type="entry name" value="PRK05291.1-3"/>
    <property type="match status" value="1"/>
</dbReference>
<dbReference type="GO" id="GO:0005739">
    <property type="term" value="C:mitochondrion"/>
    <property type="evidence" value="ECO:0007669"/>
    <property type="project" value="UniProtKB-SubCell"/>
</dbReference>
<comment type="caution">
    <text evidence="10">The sequence shown here is derived from an EMBL/GenBank/DDBJ whole genome shotgun (WGS) entry which is preliminary data.</text>
</comment>
<evidence type="ECO:0000256" key="3">
    <source>
        <dbReference type="ARBA" id="ARBA00022694"/>
    </source>
</evidence>
<comment type="similarity">
    <text evidence="2 6">Belongs to the TRAFAC class TrmE-Era-EngA-EngB-Septin-like GTPase superfamily. TrmE GTPase family.</text>
</comment>
<dbReference type="KEGG" id="ccat:101449382"/>
<name>A0A811UED2_CERCA</name>
<dbReference type="InterPro" id="IPR005225">
    <property type="entry name" value="Small_GTP-bd"/>
</dbReference>
<dbReference type="InterPro" id="IPR006073">
    <property type="entry name" value="GTP-bd"/>
</dbReference>
<dbReference type="PANTHER" id="PTHR42714:SF2">
    <property type="entry name" value="TRNA MODIFICATION GTPASE GTPBP3, MITOCHONDRIAL"/>
    <property type="match status" value="1"/>
</dbReference>
<dbReference type="Pfam" id="PF12631">
    <property type="entry name" value="MnmE_helical"/>
    <property type="match status" value="1"/>
</dbReference>
<evidence type="ECO:0000256" key="4">
    <source>
        <dbReference type="ARBA" id="ARBA00022741"/>
    </source>
</evidence>
<dbReference type="SUPFAM" id="SSF116878">
    <property type="entry name" value="TrmE connector domain"/>
    <property type="match status" value="1"/>
</dbReference>
<feature type="domain" description="GTP-binding protein TrmE N-terminal" evidence="8">
    <location>
        <begin position="33"/>
        <end position="150"/>
    </location>
</feature>
<keyword evidence="4 6" id="KW-0547">Nucleotide-binding</keyword>
<dbReference type="EMBL" id="CAJHJT010000001">
    <property type="protein sequence ID" value="CAD6996386.1"/>
    <property type="molecule type" value="Genomic_DNA"/>
</dbReference>
<dbReference type="GO" id="GO:0002098">
    <property type="term" value="P:tRNA wobble uridine modification"/>
    <property type="evidence" value="ECO:0007669"/>
    <property type="project" value="TreeGrafter"/>
</dbReference>
<evidence type="ECO:0000313" key="11">
    <source>
        <dbReference type="Proteomes" id="UP000606786"/>
    </source>
</evidence>
<dbReference type="CDD" id="cd14858">
    <property type="entry name" value="TrmE_N"/>
    <property type="match status" value="1"/>
</dbReference>
<dbReference type="Pfam" id="PF01926">
    <property type="entry name" value="MMR_HSR1"/>
    <property type="match status" value="1"/>
</dbReference>
<gene>
    <name evidence="10" type="ORF">CCAP1982_LOCUS5063</name>
</gene>